<dbReference type="Gene3D" id="3.40.50.150">
    <property type="entry name" value="Vaccinia Virus protein VP39"/>
    <property type="match status" value="1"/>
</dbReference>
<evidence type="ECO:0000256" key="4">
    <source>
        <dbReference type="SAM" id="MobiDB-lite"/>
    </source>
</evidence>
<evidence type="ECO:0000313" key="6">
    <source>
        <dbReference type="Proteomes" id="UP000238650"/>
    </source>
</evidence>
<dbReference type="PANTHER" id="PTHR43464:SF19">
    <property type="entry name" value="UBIQUINONE BIOSYNTHESIS O-METHYLTRANSFERASE, MITOCHONDRIAL"/>
    <property type="match status" value="1"/>
</dbReference>
<dbReference type="Pfam" id="PF13489">
    <property type="entry name" value="Methyltransf_23"/>
    <property type="match status" value="1"/>
</dbReference>
<evidence type="ECO:0000313" key="5">
    <source>
        <dbReference type="EMBL" id="PRI11848.1"/>
    </source>
</evidence>
<protein>
    <submittedName>
        <fullName evidence="5">Methyltransferase</fullName>
    </submittedName>
</protein>
<name>A0A2S9QQI7_9MICO</name>
<gene>
    <name evidence="5" type="ORF">B4915_05305</name>
</gene>
<dbReference type="RefSeq" id="WP_105804784.1">
    <property type="nucleotide sequence ID" value="NZ_MWZD01000014.1"/>
</dbReference>
<keyword evidence="6" id="KW-1185">Reference proteome</keyword>
<feature type="compositionally biased region" description="Gly residues" evidence="4">
    <location>
        <begin position="249"/>
        <end position="259"/>
    </location>
</feature>
<evidence type="ECO:0000256" key="2">
    <source>
        <dbReference type="ARBA" id="ARBA00022679"/>
    </source>
</evidence>
<reference evidence="5 6" key="1">
    <citation type="journal article" date="2017" name="New Microbes New Infect">
        <title>Genome sequence of 'Leucobacter massiliensis' sp. nov. isolated from human pharynx after travel to the 2014 Hajj.</title>
        <authorList>
            <person name="Leangapichart T."/>
            <person name="Gautret P."/>
            <person name="Nguyen T.T."/>
            <person name="Armstrong N."/>
            <person name="Rolain J.M."/>
        </authorList>
    </citation>
    <scope>NUCLEOTIDE SEQUENCE [LARGE SCALE GENOMIC DNA]</scope>
    <source>
        <strain evidence="5 6">122RC15</strain>
    </source>
</reference>
<evidence type="ECO:0000256" key="1">
    <source>
        <dbReference type="ARBA" id="ARBA00022603"/>
    </source>
</evidence>
<dbReference type="AlphaFoldDB" id="A0A2S9QQI7"/>
<dbReference type="GO" id="GO:0008168">
    <property type="term" value="F:methyltransferase activity"/>
    <property type="evidence" value="ECO:0007669"/>
    <property type="project" value="UniProtKB-KW"/>
</dbReference>
<dbReference type="InterPro" id="IPR029063">
    <property type="entry name" value="SAM-dependent_MTases_sf"/>
</dbReference>
<dbReference type="NCBIfam" id="NF004851">
    <property type="entry name" value="PRK06202.1"/>
    <property type="match status" value="1"/>
</dbReference>
<dbReference type="SUPFAM" id="SSF53335">
    <property type="entry name" value="S-adenosyl-L-methionine-dependent methyltransferases"/>
    <property type="match status" value="1"/>
</dbReference>
<keyword evidence="3" id="KW-0949">S-adenosyl-L-methionine</keyword>
<dbReference type="EMBL" id="MWZD01000014">
    <property type="protein sequence ID" value="PRI11848.1"/>
    <property type="molecule type" value="Genomic_DNA"/>
</dbReference>
<organism evidence="5 6">
    <name type="scientific">Leucobacter massiliensis</name>
    <dbReference type="NCBI Taxonomy" id="1686285"/>
    <lineage>
        <taxon>Bacteria</taxon>
        <taxon>Bacillati</taxon>
        <taxon>Actinomycetota</taxon>
        <taxon>Actinomycetes</taxon>
        <taxon>Micrococcales</taxon>
        <taxon>Microbacteriaceae</taxon>
        <taxon>Leucobacter</taxon>
    </lineage>
</organism>
<sequence>MSLARRDTALTELMDDPECDPVRLDRTLRRFWLVNGAVTRWGHVYRTRLRPAFAAAGDRPLRILDVGCGGGDVLRRVVRMVRRDGFAVEGLGIDPDPRAQRAAAAGPGLAGVEFRRAHSTELARSGERFDAVISNHVLHHLSPAELGTVICDSEALARGVCVHSDIARGRLAYAAFALGASVVAPGTFLRVDGLRSIRRSYTRPELAALLPAGWRVEQAGPFRLLAVRCAGDLGEPEEPGGSQERGAGRRGGVRLGAGGPAEDLR</sequence>
<feature type="region of interest" description="Disordered" evidence="4">
    <location>
        <begin position="234"/>
        <end position="265"/>
    </location>
</feature>
<comment type="caution">
    <text evidence="5">The sequence shown here is derived from an EMBL/GenBank/DDBJ whole genome shotgun (WGS) entry which is preliminary data.</text>
</comment>
<dbReference type="CDD" id="cd02440">
    <property type="entry name" value="AdoMet_MTases"/>
    <property type="match status" value="1"/>
</dbReference>
<keyword evidence="1 5" id="KW-0489">Methyltransferase</keyword>
<keyword evidence="2 5" id="KW-0808">Transferase</keyword>
<proteinExistence type="predicted"/>
<dbReference type="OrthoDB" id="9800454at2"/>
<dbReference type="Proteomes" id="UP000238650">
    <property type="component" value="Unassembled WGS sequence"/>
</dbReference>
<dbReference type="GO" id="GO:0032259">
    <property type="term" value="P:methylation"/>
    <property type="evidence" value="ECO:0007669"/>
    <property type="project" value="UniProtKB-KW"/>
</dbReference>
<dbReference type="PANTHER" id="PTHR43464">
    <property type="entry name" value="METHYLTRANSFERASE"/>
    <property type="match status" value="1"/>
</dbReference>
<evidence type="ECO:0000256" key="3">
    <source>
        <dbReference type="ARBA" id="ARBA00022691"/>
    </source>
</evidence>
<accession>A0A2S9QQI7</accession>